<dbReference type="EMBL" id="CM032185">
    <property type="protein sequence ID" value="KAG7092894.1"/>
    <property type="molecule type" value="Genomic_DNA"/>
</dbReference>
<evidence type="ECO:0000313" key="7">
    <source>
        <dbReference type="Proteomes" id="UP001049176"/>
    </source>
</evidence>
<sequence>MLTSTLSITKRMSRSGSTAIKRTQTIARHMMSTSSSPPQQEEPSVLFESLLAARTYKLNRPAKLNALDHTMIGLLRSKVENWNTSDLCAAIWGSGEGRAFCAGGDVDGVVRDAADPSTRPRAIQFFKSEFELDYILAALSKPYIAIMDGITMGGGVGLSIPATFRVATEKTVFAMPETKIGYCPDVGASFFLSRLDGEMGTYLALTGDTLRGRAVFEHGFATHFIPSRRVPMVLESVSALDNTSSIQKSSQEDYYKRINEIIEENASEAEHSGAFVSEFVGAKRAAIDFAFRHDEVEKIYEDLRTLRNHRDLAISKWASTTLDTLDFRSPTSLKVALRAIRSGRTKSLVQALNMELQIAIACCSGATPDFKTGVEAVLVTRTKERPNWSPSTLEEITPEKVDDFFNGKYITDKDRLEIPEPFASNTISKPSRFALPTEIEIRDVVTGSHVTSSGSGVTQDELVAKITDLYNGKMGVKEKVLEVIARKCETTDNADGNRVWMKWVHSTEAPQ</sequence>
<dbReference type="KEGG" id="more:E1B28_009202"/>
<protein>
    <recommendedName>
        <fullName evidence="2">3-hydroxyisobutyryl-CoA hydrolase</fullName>
        <ecNumber evidence="2">3.1.2.4</ecNumber>
    </recommendedName>
</protein>
<dbReference type="PANTHER" id="PTHR43176:SF3">
    <property type="entry name" value="3-HYDROXYISOBUTYRYL-COA HYDROLASE, MITOCHONDRIAL"/>
    <property type="match status" value="1"/>
</dbReference>
<evidence type="ECO:0000259" key="5">
    <source>
        <dbReference type="Pfam" id="PF16113"/>
    </source>
</evidence>
<dbReference type="RefSeq" id="XP_043009364.1">
    <property type="nucleotide sequence ID" value="XM_043154076.1"/>
</dbReference>
<comment type="catalytic activity">
    <reaction evidence="1">
        <text>3-hydroxy-2-methylpropanoyl-CoA + H2O = 3-hydroxy-2-methylpropanoate + CoA + H(+)</text>
        <dbReference type="Rhea" id="RHEA:20888"/>
        <dbReference type="ChEBI" id="CHEBI:11805"/>
        <dbReference type="ChEBI" id="CHEBI:15377"/>
        <dbReference type="ChEBI" id="CHEBI:15378"/>
        <dbReference type="ChEBI" id="CHEBI:57287"/>
        <dbReference type="ChEBI" id="CHEBI:57340"/>
        <dbReference type="EC" id="3.1.2.4"/>
    </reaction>
</comment>
<dbReference type="GO" id="GO:0003860">
    <property type="term" value="F:3-hydroxyisobutyryl-CoA hydrolase activity"/>
    <property type="evidence" value="ECO:0007669"/>
    <property type="project" value="UniProtKB-EC"/>
</dbReference>
<dbReference type="Pfam" id="PF16113">
    <property type="entry name" value="ECH_2"/>
    <property type="match status" value="1"/>
</dbReference>
<dbReference type="InterPro" id="IPR045004">
    <property type="entry name" value="ECH_dom"/>
</dbReference>
<evidence type="ECO:0000256" key="2">
    <source>
        <dbReference type="ARBA" id="ARBA00011915"/>
    </source>
</evidence>
<evidence type="ECO:0000256" key="3">
    <source>
        <dbReference type="ARBA" id="ARBA00022801"/>
    </source>
</evidence>
<evidence type="ECO:0000256" key="4">
    <source>
        <dbReference type="SAM" id="MobiDB-lite"/>
    </source>
</evidence>
<proteinExistence type="predicted"/>
<comment type="caution">
    <text evidence="6">The sequence shown here is derived from an EMBL/GenBank/DDBJ whole genome shotgun (WGS) entry which is preliminary data.</text>
</comment>
<dbReference type="AlphaFoldDB" id="A0A9P7S011"/>
<evidence type="ECO:0000256" key="1">
    <source>
        <dbReference type="ARBA" id="ARBA00001709"/>
    </source>
</evidence>
<dbReference type="GeneID" id="66078278"/>
<dbReference type="GO" id="GO:0005739">
    <property type="term" value="C:mitochondrion"/>
    <property type="evidence" value="ECO:0007669"/>
    <property type="project" value="TreeGrafter"/>
</dbReference>
<keyword evidence="7" id="KW-1185">Reference proteome</keyword>
<gene>
    <name evidence="6" type="ORF">E1B28_009202</name>
</gene>
<reference evidence="6" key="1">
    <citation type="journal article" date="2021" name="Genome Biol. Evol.">
        <title>The assembled and annotated genome of the fairy-ring fungus Marasmius oreades.</title>
        <authorList>
            <person name="Hiltunen M."/>
            <person name="Ament-Velasquez S.L."/>
            <person name="Johannesson H."/>
        </authorList>
    </citation>
    <scope>NUCLEOTIDE SEQUENCE</scope>
    <source>
        <strain evidence="6">03SP1</strain>
    </source>
</reference>
<dbReference type="GO" id="GO:0006574">
    <property type="term" value="P:L-valine catabolic process"/>
    <property type="evidence" value="ECO:0007669"/>
    <property type="project" value="TreeGrafter"/>
</dbReference>
<feature type="region of interest" description="Disordered" evidence="4">
    <location>
        <begin position="1"/>
        <end position="21"/>
    </location>
</feature>
<dbReference type="NCBIfam" id="NF004127">
    <property type="entry name" value="PRK05617.1"/>
    <property type="match status" value="1"/>
</dbReference>
<keyword evidence="3" id="KW-0378">Hydrolase</keyword>
<organism evidence="6 7">
    <name type="scientific">Marasmius oreades</name>
    <name type="common">fairy-ring Marasmius</name>
    <dbReference type="NCBI Taxonomy" id="181124"/>
    <lineage>
        <taxon>Eukaryota</taxon>
        <taxon>Fungi</taxon>
        <taxon>Dikarya</taxon>
        <taxon>Basidiomycota</taxon>
        <taxon>Agaricomycotina</taxon>
        <taxon>Agaricomycetes</taxon>
        <taxon>Agaricomycetidae</taxon>
        <taxon>Agaricales</taxon>
        <taxon>Marasmiineae</taxon>
        <taxon>Marasmiaceae</taxon>
        <taxon>Marasmius</taxon>
    </lineage>
</organism>
<dbReference type="SUPFAM" id="SSF52096">
    <property type="entry name" value="ClpP/crotonase"/>
    <property type="match status" value="1"/>
</dbReference>
<dbReference type="PANTHER" id="PTHR43176">
    <property type="entry name" value="3-HYDROXYISOBUTYRYL-COA HYDROLASE-RELATED"/>
    <property type="match status" value="1"/>
</dbReference>
<dbReference type="EC" id="3.1.2.4" evidence="2"/>
<dbReference type="InterPro" id="IPR032259">
    <property type="entry name" value="HIBYL-CoA-H"/>
</dbReference>
<dbReference type="CDD" id="cd06558">
    <property type="entry name" value="crotonase-like"/>
    <property type="match status" value="1"/>
</dbReference>
<evidence type="ECO:0000313" key="6">
    <source>
        <dbReference type="EMBL" id="KAG7092894.1"/>
    </source>
</evidence>
<name>A0A9P7S011_9AGAR</name>
<feature type="domain" description="Enoyl-CoA hydratase/isomerase" evidence="5">
    <location>
        <begin position="54"/>
        <end position="405"/>
    </location>
</feature>
<dbReference type="Proteomes" id="UP001049176">
    <property type="component" value="Chromosome 5"/>
</dbReference>
<dbReference type="InterPro" id="IPR029045">
    <property type="entry name" value="ClpP/crotonase-like_dom_sf"/>
</dbReference>
<dbReference type="Gene3D" id="3.90.226.10">
    <property type="entry name" value="2-enoyl-CoA Hydratase, Chain A, domain 1"/>
    <property type="match status" value="1"/>
</dbReference>
<accession>A0A9P7S011</accession>
<dbReference type="OrthoDB" id="1737613at2759"/>